<comment type="caution">
    <text evidence="2">The sequence shown here is derived from an EMBL/GenBank/DDBJ whole genome shotgun (WGS) entry which is preliminary data.</text>
</comment>
<dbReference type="Proteomes" id="UP001500121">
    <property type="component" value="Unassembled WGS sequence"/>
</dbReference>
<keyword evidence="3" id="KW-1185">Reference proteome</keyword>
<dbReference type="Gene3D" id="3.40.640.10">
    <property type="entry name" value="Type I PLP-dependent aspartate aminotransferase-like (Major domain)"/>
    <property type="match status" value="1"/>
</dbReference>
<proteinExistence type="predicted"/>
<protein>
    <recommendedName>
        <fullName evidence="1">Aminotransferase class V domain-containing protein</fullName>
    </recommendedName>
</protein>
<dbReference type="InterPro" id="IPR015424">
    <property type="entry name" value="PyrdxlP-dep_Trfase"/>
</dbReference>
<dbReference type="EMBL" id="BAABLP010000001">
    <property type="protein sequence ID" value="GAA4736578.1"/>
    <property type="molecule type" value="Genomic_DNA"/>
</dbReference>
<evidence type="ECO:0000259" key="1">
    <source>
        <dbReference type="Pfam" id="PF00266"/>
    </source>
</evidence>
<organism evidence="2 3">
    <name type="scientific">Amnibacterium soli</name>
    <dbReference type="NCBI Taxonomy" id="1282736"/>
    <lineage>
        <taxon>Bacteria</taxon>
        <taxon>Bacillati</taxon>
        <taxon>Actinomycetota</taxon>
        <taxon>Actinomycetes</taxon>
        <taxon>Micrococcales</taxon>
        <taxon>Microbacteriaceae</taxon>
        <taxon>Amnibacterium</taxon>
    </lineage>
</organism>
<gene>
    <name evidence="2" type="ORF">GCM10025783_03460</name>
</gene>
<dbReference type="Gene3D" id="3.90.1150.10">
    <property type="entry name" value="Aspartate Aminotransferase, domain 1"/>
    <property type="match status" value="1"/>
</dbReference>
<dbReference type="SUPFAM" id="SSF53383">
    <property type="entry name" value="PLP-dependent transferases"/>
    <property type="match status" value="1"/>
</dbReference>
<evidence type="ECO:0000313" key="2">
    <source>
        <dbReference type="EMBL" id="GAA4736578.1"/>
    </source>
</evidence>
<dbReference type="InterPro" id="IPR015422">
    <property type="entry name" value="PyrdxlP-dep_Trfase_small"/>
</dbReference>
<accession>A0ABP8YVQ5</accession>
<dbReference type="Pfam" id="PF00266">
    <property type="entry name" value="Aminotran_5"/>
    <property type="match status" value="1"/>
</dbReference>
<dbReference type="PANTHER" id="PTHR43586:SF15">
    <property type="entry name" value="BLR3095 PROTEIN"/>
    <property type="match status" value="1"/>
</dbReference>
<feature type="domain" description="Aminotransferase class V" evidence="1">
    <location>
        <begin position="20"/>
        <end position="372"/>
    </location>
</feature>
<dbReference type="InterPro" id="IPR000192">
    <property type="entry name" value="Aminotrans_V_dom"/>
</dbReference>
<sequence length="378" mass="38714">MFAMDDLTEYLAGFGEEPGYLDFAAFGPLSAAVVAESAAQEDLVRRARFGARDRLATNADRMRDAAAVLTGFRADQIAFQPSTGQGVTQAVYALAGGVLFSPADYPALPIAVARASEALQVVTPIPFEADGGRITPGGVREALTGTTMAVLVSAVDARTGAVADLDGIRQVIGDRLLIVDAVQALGAVDLPWDAADVVACGGQKWLRAGWGTGFLAVSDRAASRLTPVLSGEGGTGAGPTWDAVLPAADGATGMQISNPDQVAAARLAAAMEDLAHAGPAAVAAAIAARVAQVLALADEFGLPVVSPRAEAERAGIVVVEPLPERLTALTAALFNHGVSVTIRDGRVRLSPHAGTTEETIGMLRTALSAYATAVRPVR</sequence>
<dbReference type="PANTHER" id="PTHR43586">
    <property type="entry name" value="CYSTEINE DESULFURASE"/>
    <property type="match status" value="1"/>
</dbReference>
<reference evidence="3" key="1">
    <citation type="journal article" date="2019" name="Int. J. Syst. Evol. Microbiol.">
        <title>The Global Catalogue of Microorganisms (GCM) 10K type strain sequencing project: providing services to taxonomists for standard genome sequencing and annotation.</title>
        <authorList>
            <consortium name="The Broad Institute Genomics Platform"/>
            <consortium name="The Broad Institute Genome Sequencing Center for Infectious Disease"/>
            <person name="Wu L."/>
            <person name="Ma J."/>
        </authorList>
    </citation>
    <scope>NUCLEOTIDE SEQUENCE [LARGE SCALE GENOMIC DNA]</scope>
    <source>
        <strain evidence="3">JCM 19015</strain>
    </source>
</reference>
<dbReference type="InterPro" id="IPR015421">
    <property type="entry name" value="PyrdxlP-dep_Trfase_major"/>
</dbReference>
<name>A0ABP8YVQ5_9MICO</name>
<evidence type="ECO:0000313" key="3">
    <source>
        <dbReference type="Proteomes" id="UP001500121"/>
    </source>
</evidence>